<dbReference type="GeneID" id="98164026"/>
<organism evidence="1 2">
    <name type="scientific">Aspergillus pseudodeflectus</name>
    <dbReference type="NCBI Taxonomy" id="176178"/>
    <lineage>
        <taxon>Eukaryota</taxon>
        <taxon>Fungi</taxon>
        <taxon>Dikarya</taxon>
        <taxon>Ascomycota</taxon>
        <taxon>Pezizomycotina</taxon>
        <taxon>Eurotiomycetes</taxon>
        <taxon>Eurotiomycetidae</taxon>
        <taxon>Eurotiales</taxon>
        <taxon>Aspergillaceae</taxon>
        <taxon>Aspergillus</taxon>
        <taxon>Aspergillus subgen. Nidulantes</taxon>
    </lineage>
</organism>
<proteinExistence type="predicted"/>
<comment type="caution">
    <text evidence="1">The sequence shown here is derived from an EMBL/GenBank/DDBJ whole genome shotgun (WGS) entry which is preliminary data.</text>
</comment>
<dbReference type="Proteomes" id="UP001610444">
    <property type="component" value="Unassembled WGS sequence"/>
</dbReference>
<keyword evidence="2" id="KW-1185">Reference proteome</keyword>
<protein>
    <recommendedName>
        <fullName evidence="3">Transcription factor domain-containing protein</fullName>
    </recommendedName>
</protein>
<reference evidence="1 2" key="1">
    <citation type="submission" date="2024-07" db="EMBL/GenBank/DDBJ databases">
        <title>Section-level genome sequencing and comparative genomics of Aspergillus sections Usti and Cavernicolus.</title>
        <authorList>
            <consortium name="Lawrence Berkeley National Laboratory"/>
            <person name="Nybo J.L."/>
            <person name="Vesth T.C."/>
            <person name="Theobald S."/>
            <person name="Frisvad J.C."/>
            <person name="Larsen T.O."/>
            <person name="Kjaerboelling I."/>
            <person name="Rothschild-Mancinelli K."/>
            <person name="Lyhne E.K."/>
            <person name="Kogle M.E."/>
            <person name="Barry K."/>
            <person name="Clum A."/>
            <person name="Na H."/>
            <person name="Ledsgaard L."/>
            <person name="Lin J."/>
            <person name="Lipzen A."/>
            <person name="Kuo A."/>
            <person name="Riley R."/>
            <person name="Mondo S."/>
            <person name="LaButti K."/>
            <person name="Haridas S."/>
            <person name="Pangalinan J."/>
            <person name="Salamov A.A."/>
            <person name="Simmons B.A."/>
            <person name="Magnuson J.K."/>
            <person name="Chen J."/>
            <person name="Drula E."/>
            <person name="Henrissat B."/>
            <person name="Wiebenga A."/>
            <person name="Lubbers R.J."/>
            <person name="Gomes A.C."/>
            <person name="Macurrencykelacurrency M.R."/>
            <person name="Stajich J."/>
            <person name="Grigoriev I.V."/>
            <person name="Mortensen U.H."/>
            <person name="De vries R.P."/>
            <person name="Baker S.E."/>
            <person name="Andersen M.R."/>
        </authorList>
    </citation>
    <scope>NUCLEOTIDE SEQUENCE [LARGE SCALE GENOMIC DNA]</scope>
    <source>
        <strain evidence="1 2">CBS 756.74</strain>
    </source>
</reference>
<dbReference type="RefSeq" id="XP_070902225.1">
    <property type="nucleotide sequence ID" value="XM_071048862.1"/>
</dbReference>
<accession>A0ABR4KU57</accession>
<gene>
    <name evidence="1" type="ORF">BJX68DRAFT_280076</name>
</gene>
<evidence type="ECO:0008006" key="3">
    <source>
        <dbReference type="Google" id="ProtNLM"/>
    </source>
</evidence>
<evidence type="ECO:0000313" key="1">
    <source>
        <dbReference type="EMBL" id="KAL2855818.1"/>
    </source>
</evidence>
<dbReference type="EMBL" id="JBFXLR010000009">
    <property type="protein sequence ID" value="KAL2855818.1"/>
    <property type="molecule type" value="Genomic_DNA"/>
</dbReference>
<evidence type="ECO:0000313" key="2">
    <source>
        <dbReference type="Proteomes" id="UP001610444"/>
    </source>
</evidence>
<name>A0ABR4KU57_9EURO</name>
<sequence length="486" mass="54461">MSRYGCPFLSESSVGEDRNSIAEVCERLDRWMTEMTGHQEPRVEDHLADASLRNTITCFSARWLPLASREPTTASSYQSVVHALWRQARRDMLRVINRPSYRSMLSLFLFAMTPVPAEITEEEEADGIFGQVCIHAALQQIQTLRARQRSLQFNGTKVSQPTKPKTGLSIPMTVETTDFITAENIAYWAAITFDTSASLTLNCRSLLSSGLFGFDAEMPWRLVRAGITMFQSKWENWHAEGVYVLSDDRANQIISSASAWKLLAWKLTAVFKEALRDGHDESEVQRAFSLVVEGIQQFNETYRQPLEACERRMPFLGQHTKFRWFSLMLHCHLSILLLANVIEATDRLDLLADIEDTIADAESVVVSTLMFGLHNTITITVNMESGTLDHVGATETSVTVPITSIDPYPHHIVAGVQLVQKAVDRDLAVGKVSHTAHANLRGLFERTLSHLPQSSKSVKAARETFSKVVDYVGEPPTVPYSVGRMV</sequence>